<comment type="caution">
    <text evidence="1">The sequence shown here is derived from an EMBL/GenBank/DDBJ whole genome shotgun (WGS) entry which is preliminary data.</text>
</comment>
<accession>A0A8J3A2H6</accession>
<reference evidence="1" key="2">
    <citation type="submission" date="2020-09" db="EMBL/GenBank/DDBJ databases">
        <authorList>
            <person name="Sun Q."/>
            <person name="Zhou Y."/>
        </authorList>
    </citation>
    <scope>NUCLEOTIDE SEQUENCE</scope>
    <source>
        <strain evidence="1">CGMCC 1.14984</strain>
    </source>
</reference>
<evidence type="ECO:0000313" key="1">
    <source>
        <dbReference type="EMBL" id="GGH97505.1"/>
    </source>
</evidence>
<protein>
    <submittedName>
        <fullName evidence="1">Uncharacterized protein</fullName>
    </submittedName>
</protein>
<proteinExistence type="predicted"/>
<name>A0A8J3A2H6_9PROT</name>
<organism evidence="1 2">
    <name type="scientific">Aquisalinus luteolus</name>
    <dbReference type="NCBI Taxonomy" id="1566827"/>
    <lineage>
        <taxon>Bacteria</taxon>
        <taxon>Pseudomonadati</taxon>
        <taxon>Pseudomonadota</taxon>
        <taxon>Alphaproteobacteria</taxon>
        <taxon>Parvularculales</taxon>
        <taxon>Parvularculaceae</taxon>
        <taxon>Aquisalinus</taxon>
    </lineage>
</organism>
<sequence length="73" mass="8424">MHQEENPIGGDVHIHFHQRRDFGQYLAHARDRIFDQAAAMGRDKRNPFILETIKKAVQVTVWNNGAAREDGIE</sequence>
<dbReference type="AlphaFoldDB" id="A0A8J3A2H6"/>
<reference evidence="1" key="1">
    <citation type="journal article" date="2014" name="Int. J. Syst. Evol. Microbiol.">
        <title>Complete genome sequence of Corynebacterium casei LMG S-19264T (=DSM 44701T), isolated from a smear-ripened cheese.</title>
        <authorList>
            <consortium name="US DOE Joint Genome Institute (JGI-PGF)"/>
            <person name="Walter F."/>
            <person name="Albersmeier A."/>
            <person name="Kalinowski J."/>
            <person name="Ruckert C."/>
        </authorList>
    </citation>
    <scope>NUCLEOTIDE SEQUENCE</scope>
    <source>
        <strain evidence="1">CGMCC 1.14984</strain>
    </source>
</reference>
<dbReference type="Proteomes" id="UP000621856">
    <property type="component" value="Unassembled WGS sequence"/>
</dbReference>
<gene>
    <name evidence="1" type="ORF">GCM10011355_18900</name>
</gene>
<dbReference type="EMBL" id="BMGZ01000002">
    <property type="protein sequence ID" value="GGH97505.1"/>
    <property type="molecule type" value="Genomic_DNA"/>
</dbReference>
<evidence type="ECO:0000313" key="2">
    <source>
        <dbReference type="Proteomes" id="UP000621856"/>
    </source>
</evidence>